<sequence>MEKLSLKLVFLTALLIFSLGLHATTEAARLGAPCRRDIECGLPCTCQITSSGQGKCVCGDSQAKLFEETLSKHPKVQKEVP</sequence>
<comment type="caution">
    <text evidence="2">The sequence shown here is derived from an EMBL/GenBank/DDBJ whole genome shotgun (WGS) entry which is preliminary data.</text>
</comment>
<dbReference type="Proteomes" id="UP001054252">
    <property type="component" value="Unassembled WGS sequence"/>
</dbReference>
<feature type="chain" id="PRO_5043977728" evidence="1">
    <location>
        <begin position="28"/>
        <end position="81"/>
    </location>
</feature>
<dbReference type="EMBL" id="BPVZ01000132">
    <property type="protein sequence ID" value="GKV39104.1"/>
    <property type="molecule type" value="Genomic_DNA"/>
</dbReference>
<evidence type="ECO:0000256" key="1">
    <source>
        <dbReference type="SAM" id="SignalP"/>
    </source>
</evidence>
<protein>
    <submittedName>
        <fullName evidence="2">Uncharacterized protein</fullName>
    </submittedName>
</protein>
<keyword evidence="3" id="KW-1185">Reference proteome</keyword>
<reference evidence="2 3" key="1">
    <citation type="journal article" date="2021" name="Commun. Biol.">
        <title>The genome of Shorea leprosula (Dipterocarpaceae) highlights the ecological relevance of drought in aseasonal tropical rainforests.</title>
        <authorList>
            <person name="Ng K.K.S."/>
            <person name="Kobayashi M.J."/>
            <person name="Fawcett J.A."/>
            <person name="Hatakeyama M."/>
            <person name="Paape T."/>
            <person name="Ng C.H."/>
            <person name="Ang C.C."/>
            <person name="Tnah L.H."/>
            <person name="Lee C.T."/>
            <person name="Nishiyama T."/>
            <person name="Sese J."/>
            <person name="O'Brien M.J."/>
            <person name="Copetti D."/>
            <person name="Mohd Noor M.I."/>
            <person name="Ong R.C."/>
            <person name="Putra M."/>
            <person name="Sireger I.Z."/>
            <person name="Indrioko S."/>
            <person name="Kosugi Y."/>
            <person name="Izuno A."/>
            <person name="Isagi Y."/>
            <person name="Lee S.L."/>
            <person name="Shimizu K.K."/>
        </authorList>
    </citation>
    <scope>NUCLEOTIDE SEQUENCE [LARGE SCALE GENOMIC DNA]</scope>
    <source>
        <strain evidence="2">214</strain>
    </source>
</reference>
<keyword evidence="1" id="KW-0732">Signal</keyword>
<evidence type="ECO:0000313" key="3">
    <source>
        <dbReference type="Proteomes" id="UP001054252"/>
    </source>
</evidence>
<gene>
    <name evidence="2" type="ORF">SLEP1_g46918</name>
</gene>
<feature type="signal peptide" evidence="1">
    <location>
        <begin position="1"/>
        <end position="27"/>
    </location>
</feature>
<evidence type="ECO:0000313" key="2">
    <source>
        <dbReference type="EMBL" id="GKV39104.1"/>
    </source>
</evidence>
<organism evidence="2 3">
    <name type="scientific">Rubroshorea leprosula</name>
    <dbReference type="NCBI Taxonomy" id="152421"/>
    <lineage>
        <taxon>Eukaryota</taxon>
        <taxon>Viridiplantae</taxon>
        <taxon>Streptophyta</taxon>
        <taxon>Embryophyta</taxon>
        <taxon>Tracheophyta</taxon>
        <taxon>Spermatophyta</taxon>
        <taxon>Magnoliopsida</taxon>
        <taxon>eudicotyledons</taxon>
        <taxon>Gunneridae</taxon>
        <taxon>Pentapetalae</taxon>
        <taxon>rosids</taxon>
        <taxon>malvids</taxon>
        <taxon>Malvales</taxon>
        <taxon>Dipterocarpaceae</taxon>
        <taxon>Rubroshorea</taxon>
    </lineage>
</organism>
<accession>A0AAV5LPN6</accession>
<proteinExistence type="predicted"/>
<name>A0AAV5LPN6_9ROSI</name>
<dbReference type="AlphaFoldDB" id="A0AAV5LPN6"/>